<sequence>MGLKRKRSCSNSSPLSISSFATSTSCGSQSPTPASHLFGGAMDVEIPVPSHPISLCNRDIRRLSSSDLNSRTRKRFRDNRPDESILHETTIEKLFSAQRQFPHAAPIPSQPQPSARCASSTQKSTLHSFWALPVTKHHTFNRMKSLPIQNSQLPRCEDCDNALQSENEMDMDLDDSNCTNQFACQSCGRNICGTCAVVTDTRNCLHCTTIGRRS</sequence>
<evidence type="ECO:0000256" key="1">
    <source>
        <dbReference type="SAM" id="MobiDB-lite"/>
    </source>
</evidence>
<feature type="compositionally biased region" description="Polar residues" evidence="1">
    <location>
        <begin position="20"/>
        <end position="31"/>
    </location>
</feature>
<proteinExistence type="predicted"/>
<accession>A0A8E2EES6</accession>
<feature type="compositionally biased region" description="Low complexity" evidence="1">
    <location>
        <begin position="9"/>
        <end position="19"/>
    </location>
</feature>
<dbReference type="OrthoDB" id="5336357at2759"/>
<dbReference type="Proteomes" id="UP000250266">
    <property type="component" value="Unassembled WGS sequence"/>
</dbReference>
<dbReference type="PROSITE" id="PS51257">
    <property type="entry name" value="PROKAR_LIPOPROTEIN"/>
    <property type="match status" value="1"/>
</dbReference>
<dbReference type="EMBL" id="KV744885">
    <property type="protein sequence ID" value="OCK82523.1"/>
    <property type="molecule type" value="Genomic_DNA"/>
</dbReference>
<protein>
    <submittedName>
        <fullName evidence="2">Uncharacterized protein</fullName>
    </submittedName>
</protein>
<organism evidence="2 3">
    <name type="scientific">Lepidopterella palustris CBS 459.81</name>
    <dbReference type="NCBI Taxonomy" id="1314670"/>
    <lineage>
        <taxon>Eukaryota</taxon>
        <taxon>Fungi</taxon>
        <taxon>Dikarya</taxon>
        <taxon>Ascomycota</taxon>
        <taxon>Pezizomycotina</taxon>
        <taxon>Dothideomycetes</taxon>
        <taxon>Pleosporomycetidae</taxon>
        <taxon>Mytilinidiales</taxon>
        <taxon>Argynnaceae</taxon>
        <taxon>Lepidopterella</taxon>
    </lineage>
</organism>
<gene>
    <name evidence="2" type="ORF">K432DRAFT_219228</name>
</gene>
<keyword evidence="3" id="KW-1185">Reference proteome</keyword>
<name>A0A8E2EES6_9PEZI</name>
<reference evidence="2 3" key="1">
    <citation type="journal article" date="2016" name="Nat. Commun.">
        <title>Ectomycorrhizal ecology is imprinted in the genome of the dominant symbiotic fungus Cenococcum geophilum.</title>
        <authorList>
            <consortium name="DOE Joint Genome Institute"/>
            <person name="Peter M."/>
            <person name="Kohler A."/>
            <person name="Ohm R.A."/>
            <person name="Kuo A."/>
            <person name="Krutzmann J."/>
            <person name="Morin E."/>
            <person name="Arend M."/>
            <person name="Barry K.W."/>
            <person name="Binder M."/>
            <person name="Choi C."/>
            <person name="Clum A."/>
            <person name="Copeland A."/>
            <person name="Grisel N."/>
            <person name="Haridas S."/>
            <person name="Kipfer T."/>
            <person name="LaButti K."/>
            <person name="Lindquist E."/>
            <person name="Lipzen A."/>
            <person name="Maire R."/>
            <person name="Meier B."/>
            <person name="Mihaltcheva S."/>
            <person name="Molinier V."/>
            <person name="Murat C."/>
            <person name="Poggeler S."/>
            <person name="Quandt C.A."/>
            <person name="Sperisen C."/>
            <person name="Tritt A."/>
            <person name="Tisserant E."/>
            <person name="Crous P.W."/>
            <person name="Henrissat B."/>
            <person name="Nehls U."/>
            <person name="Egli S."/>
            <person name="Spatafora J.W."/>
            <person name="Grigoriev I.V."/>
            <person name="Martin F.M."/>
        </authorList>
    </citation>
    <scope>NUCLEOTIDE SEQUENCE [LARGE SCALE GENOMIC DNA]</scope>
    <source>
        <strain evidence="2 3">CBS 459.81</strain>
    </source>
</reference>
<dbReference type="AlphaFoldDB" id="A0A8E2EES6"/>
<evidence type="ECO:0000313" key="2">
    <source>
        <dbReference type="EMBL" id="OCK82523.1"/>
    </source>
</evidence>
<evidence type="ECO:0000313" key="3">
    <source>
        <dbReference type="Proteomes" id="UP000250266"/>
    </source>
</evidence>
<feature type="region of interest" description="Disordered" evidence="1">
    <location>
        <begin position="1"/>
        <end position="31"/>
    </location>
</feature>